<accession>W4KEZ7</accession>
<dbReference type="Proteomes" id="UP000030671">
    <property type="component" value="Unassembled WGS sequence"/>
</dbReference>
<dbReference type="OrthoDB" id="2011702at2759"/>
<evidence type="ECO:0000313" key="3">
    <source>
        <dbReference type="Proteomes" id="UP000030671"/>
    </source>
</evidence>
<reference evidence="2 3" key="1">
    <citation type="journal article" date="2012" name="New Phytol.">
        <title>Insight into trade-off between wood decay and parasitism from the genome of a fungal forest pathogen.</title>
        <authorList>
            <person name="Olson A."/>
            <person name="Aerts A."/>
            <person name="Asiegbu F."/>
            <person name="Belbahri L."/>
            <person name="Bouzid O."/>
            <person name="Broberg A."/>
            <person name="Canback B."/>
            <person name="Coutinho P.M."/>
            <person name="Cullen D."/>
            <person name="Dalman K."/>
            <person name="Deflorio G."/>
            <person name="van Diepen L.T."/>
            <person name="Dunand C."/>
            <person name="Duplessis S."/>
            <person name="Durling M."/>
            <person name="Gonthier P."/>
            <person name="Grimwood J."/>
            <person name="Fossdal C.G."/>
            <person name="Hansson D."/>
            <person name="Henrissat B."/>
            <person name="Hietala A."/>
            <person name="Himmelstrand K."/>
            <person name="Hoffmeister D."/>
            <person name="Hogberg N."/>
            <person name="James T.Y."/>
            <person name="Karlsson M."/>
            <person name="Kohler A."/>
            <person name="Kues U."/>
            <person name="Lee Y.H."/>
            <person name="Lin Y.C."/>
            <person name="Lind M."/>
            <person name="Lindquist E."/>
            <person name="Lombard V."/>
            <person name="Lucas S."/>
            <person name="Lunden K."/>
            <person name="Morin E."/>
            <person name="Murat C."/>
            <person name="Park J."/>
            <person name="Raffaello T."/>
            <person name="Rouze P."/>
            <person name="Salamov A."/>
            <person name="Schmutz J."/>
            <person name="Solheim H."/>
            <person name="Stahlberg J."/>
            <person name="Velez H."/>
            <person name="de Vries R.P."/>
            <person name="Wiebenga A."/>
            <person name="Woodward S."/>
            <person name="Yakovlev I."/>
            <person name="Garbelotto M."/>
            <person name="Martin F."/>
            <person name="Grigoriev I.V."/>
            <person name="Stenlid J."/>
        </authorList>
    </citation>
    <scope>NUCLEOTIDE SEQUENCE [LARGE SCALE GENOMIC DNA]</scope>
    <source>
        <strain evidence="2 3">TC 32-1</strain>
    </source>
</reference>
<protein>
    <recommendedName>
        <fullName evidence="4">Virilizer N-terminal domain-containing protein</fullName>
    </recommendedName>
</protein>
<organism evidence="2 3">
    <name type="scientific">Heterobasidion irregulare (strain TC 32-1)</name>
    <dbReference type="NCBI Taxonomy" id="747525"/>
    <lineage>
        <taxon>Eukaryota</taxon>
        <taxon>Fungi</taxon>
        <taxon>Dikarya</taxon>
        <taxon>Basidiomycota</taxon>
        <taxon>Agaricomycotina</taxon>
        <taxon>Agaricomycetes</taxon>
        <taxon>Russulales</taxon>
        <taxon>Bondarzewiaceae</taxon>
        <taxon>Heterobasidion</taxon>
        <taxon>Heterobasidion annosum species complex</taxon>
    </lineage>
</organism>
<sequence>MPSETEPEAFFLEVFFNAQPVGSPDAKQKQKASNVLIPSVIAYAGGAVDFAVDMGNDYATRLMIVKGEFTKVSMAIYGDVVAERPTSPIPYTPTPLPILEPTPLSSSIDPSNSSDPTVLARQLLESIPDAPPLSLVIRLMFCLKPSNDDWDLPDFPYLHPDLDEDTLDFDLDKACQMLGRPVADDVSYEVLQEFVDRVSDAIGPKSNDQAYAVAGILSRSASQNPELARLLLDRLDLRAIFDPTTIDEDTLFRLLVASTNPDIARQLAAVNFQDVLLAVQHNAAADAATKSFAGALVVRIHGWEVLTDALWNTQADFETAVELVRAAGMEEPMFGVLLAALVSHNEIFTRLAEKPVLPRSPPHPPVLMQEAGERGQSTHDDFVAFLRTFIGISCVLAVYAYTDSLPNKKCREKVLGILRVWQGVKGYREILDHLLLLPQMIFRLGAMTENENDEPTRAGIHAEHILLTLTRKPSALISPSLIECILNMEPGLSVISEDKRLDLRALALLADDGLPAALDELLHPIEGVLSAQAVRMLRVALAVVWRELGKGLEGEWRTLSTLWEQRGHGLALHLIDTLQAVSLEIQSLFSLTAPRHMTQEDVSGLFSLAYEAMRVVQHLVPVYPLPGRQLRAAVRVIADWYVCAEAADARYTRGCDACDAAQRTRVACIELARTLAKPPREAEVFLRTLLQHGTCAGERDPTYHLVQVFSLVDHLLPMPLRMDIDIGEDEDVVWVKQVIPRVLTDLTRFLRLLDVENRAHLIRRLTALDDGMIGIGEWLLLEELKHLRASLKSLEVPSAHEDLTLFIQYQVASSLRLLDDLISSSSDEATHKAIKYLGTDTEPALLLAACFNTMLSCRLTSPSQLSIAETLVLTLDSTLDTTLALSLGLTFLRGTHSSPSPLPLATALKNTLAALRIVPPKSIAADPDTLTAELSATCLALANTDLLTAPEARAALALLSWLVRLARAGLPQLANLNGISRDTLVHLCDALQDALAPAVSSHRGGEPKIKQDPEPDPGDPRTVLNAVRRALDAGAEDAPVPPPSTLLPSQLALPLARLDALMALRPSSSLRHAHGASSATAPGTPKRATPPHAQDVLGLATVSPPTALLRSPAVTGLTKTYNANDFRQLRQVPSARMNTSRMPSKHVDEFESAMASSSPPIHTGPLPNLNLANLPGLPPHPLTQDGFGGPLGPPFNMQ</sequence>
<dbReference type="AlphaFoldDB" id="W4KEZ7"/>
<evidence type="ECO:0000313" key="2">
    <source>
        <dbReference type="EMBL" id="ETW83641.1"/>
    </source>
</evidence>
<dbReference type="RefSeq" id="XP_009543414.1">
    <property type="nucleotide sequence ID" value="XM_009545119.1"/>
</dbReference>
<feature type="region of interest" description="Disordered" evidence="1">
    <location>
        <begin position="1175"/>
        <end position="1198"/>
    </location>
</feature>
<dbReference type="KEGG" id="hir:HETIRDRAFT_471897"/>
<evidence type="ECO:0000256" key="1">
    <source>
        <dbReference type="SAM" id="MobiDB-lite"/>
    </source>
</evidence>
<feature type="compositionally biased region" description="Basic and acidic residues" evidence="1">
    <location>
        <begin position="1003"/>
        <end position="1013"/>
    </location>
</feature>
<dbReference type="eggNOG" id="ENOG502SK3R">
    <property type="taxonomic scope" value="Eukaryota"/>
</dbReference>
<dbReference type="STRING" id="747525.W4KEZ7"/>
<feature type="region of interest" description="Disordered" evidence="1">
    <location>
        <begin position="998"/>
        <end position="1022"/>
    </location>
</feature>
<proteinExistence type="predicted"/>
<gene>
    <name evidence="2" type="ORF">HETIRDRAFT_471897</name>
</gene>
<feature type="region of interest" description="Disordered" evidence="1">
    <location>
        <begin position="1069"/>
        <end position="1092"/>
    </location>
</feature>
<evidence type="ECO:0008006" key="4">
    <source>
        <dbReference type="Google" id="ProtNLM"/>
    </source>
</evidence>
<name>W4KEZ7_HETIT</name>
<keyword evidence="3" id="KW-1185">Reference proteome</keyword>
<dbReference type="HOGENOM" id="CLU_008184_0_0_1"/>
<dbReference type="EMBL" id="KI925456">
    <property type="protein sequence ID" value="ETW83641.1"/>
    <property type="molecule type" value="Genomic_DNA"/>
</dbReference>
<dbReference type="InParanoid" id="W4KEZ7"/>
<dbReference type="GeneID" id="20677421"/>